<evidence type="ECO:0000313" key="6">
    <source>
        <dbReference type="Proteomes" id="UP000612456"/>
    </source>
</evidence>
<organism evidence="5 6">
    <name type="scientific">Paenibacillus nasutitermitis</name>
    <dbReference type="NCBI Taxonomy" id="1652958"/>
    <lineage>
        <taxon>Bacteria</taxon>
        <taxon>Bacillati</taxon>
        <taxon>Bacillota</taxon>
        <taxon>Bacilli</taxon>
        <taxon>Bacillales</taxon>
        <taxon>Paenibacillaceae</taxon>
        <taxon>Paenibacillus</taxon>
    </lineage>
</organism>
<dbReference type="InterPro" id="IPR003313">
    <property type="entry name" value="AraC-bd"/>
</dbReference>
<dbReference type="InterPro" id="IPR009057">
    <property type="entry name" value="Homeodomain-like_sf"/>
</dbReference>
<dbReference type="Pfam" id="PF02311">
    <property type="entry name" value="AraC_binding"/>
    <property type="match status" value="1"/>
</dbReference>
<dbReference type="PANTHER" id="PTHR43280">
    <property type="entry name" value="ARAC-FAMILY TRANSCRIPTIONAL REGULATOR"/>
    <property type="match status" value="1"/>
</dbReference>
<dbReference type="InterPro" id="IPR018060">
    <property type="entry name" value="HTH_AraC"/>
</dbReference>
<dbReference type="InterPro" id="IPR037923">
    <property type="entry name" value="HTH-like"/>
</dbReference>
<reference evidence="5" key="2">
    <citation type="submission" date="2020-09" db="EMBL/GenBank/DDBJ databases">
        <authorList>
            <person name="Sun Q."/>
            <person name="Zhou Y."/>
        </authorList>
    </citation>
    <scope>NUCLEOTIDE SEQUENCE</scope>
    <source>
        <strain evidence="5">CGMCC 1.15178</strain>
    </source>
</reference>
<proteinExistence type="predicted"/>
<dbReference type="GO" id="GO:0043565">
    <property type="term" value="F:sequence-specific DNA binding"/>
    <property type="evidence" value="ECO:0007669"/>
    <property type="project" value="InterPro"/>
</dbReference>
<dbReference type="SMART" id="SM00342">
    <property type="entry name" value="HTH_ARAC"/>
    <property type="match status" value="1"/>
</dbReference>
<keyword evidence="2" id="KW-0238">DNA-binding</keyword>
<dbReference type="RefSeq" id="WP_188995819.1">
    <property type="nucleotide sequence ID" value="NZ_BMHP01000003.1"/>
</dbReference>
<dbReference type="PANTHER" id="PTHR43280:SF30">
    <property type="entry name" value="MMSAB OPERON REGULATORY PROTEIN"/>
    <property type="match status" value="1"/>
</dbReference>
<dbReference type="Gene3D" id="2.60.120.280">
    <property type="entry name" value="Regulatory protein AraC"/>
    <property type="match status" value="1"/>
</dbReference>
<keyword evidence="6" id="KW-1185">Reference proteome</keyword>
<keyword evidence="1" id="KW-0805">Transcription regulation</keyword>
<evidence type="ECO:0000259" key="4">
    <source>
        <dbReference type="PROSITE" id="PS01124"/>
    </source>
</evidence>
<evidence type="ECO:0000313" key="5">
    <source>
        <dbReference type="EMBL" id="GGD84658.1"/>
    </source>
</evidence>
<sequence>MPANPRFWRDLLGRVQVQVSQAAYTKVPLNWRDMNLVPSFNRFYLIEEGEGFIRFDNREYYPVEGNLLLIPAGGNQSYSVISEQTYGKYWCHFQAEIGTLHSMFHWLEAPVCLKLGQEQRQHWRSLFQRLITQWNSPDLAAGLRVGAIVAEMLAAYIELSGSEVKILQNDSNIDKLNRIVTYMEERLANKVTVEELAALVHYHPNYFIEVFKQLTGQSPIQYLNAKRIEHARQRLQLTREPISVIAEEVGMTPYYFSRLFKEQTGYSPTAYRQFFEL</sequence>
<accession>A0A917DZS0</accession>
<dbReference type="InterPro" id="IPR018062">
    <property type="entry name" value="HTH_AraC-typ_CS"/>
</dbReference>
<evidence type="ECO:0000256" key="2">
    <source>
        <dbReference type="ARBA" id="ARBA00023125"/>
    </source>
</evidence>
<dbReference type="Pfam" id="PF12833">
    <property type="entry name" value="HTH_18"/>
    <property type="match status" value="1"/>
</dbReference>
<dbReference type="GO" id="GO:0003700">
    <property type="term" value="F:DNA-binding transcription factor activity"/>
    <property type="evidence" value="ECO:0007669"/>
    <property type="project" value="InterPro"/>
</dbReference>
<protein>
    <submittedName>
        <fullName evidence="5">HTH-type transcriptional regulator YisR</fullName>
    </submittedName>
</protein>
<comment type="caution">
    <text evidence="5">The sequence shown here is derived from an EMBL/GenBank/DDBJ whole genome shotgun (WGS) entry which is preliminary data.</text>
</comment>
<reference evidence="5" key="1">
    <citation type="journal article" date="2014" name="Int. J. Syst. Evol. Microbiol.">
        <title>Complete genome sequence of Corynebacterium casei LMG S-19264T (=DSM 44701T), isolated from a smear-ripened cheese.</title>
        <authorList>
            <consortium name="US DOE Joint Genome Institute (JGI-PGF)"/>
            <person name="Walter F."/>
            <person name="Albersmeier A."/>
            <person name="Kalinowski J."/>
            <person name="Ruckert C."/>
        </authorList>
    </citation>
    <scope>NUCLEOTIDE SEQUENCE</scope>
    <source>
        <strain evidence="5">CGMCC 1.15178</strain>
    </source>
</reference>
<dbReference type="SUPFAM" id="SSF46689">
    <property type="entry name" value="Homeodomain-like"/>
    <property type="match status" value="2"/>
</dbReference>
<dbReference type="PROSITE" id="PS01124">
    <property type="entry name" value="HTH_ARAC_FAMILY_2"/>
    <property type="match status" value="1"/>
</dbReference>
<dbReference type="EMBL" id="BMHP01000003">
    <property type="protein sequence ID" value="GGD84658.1"/>
    <property type="molecule type" value="Genomic_DNA"/>
</dbReference>
<dbReference type="Gene3D" id="1.10.10.60">
    <property type="entry name" value="Homeodomain-like"/>
    <property type="match status" value="2"/>
</dbReference>
<dbReference type="Proteomes" id="UP000612456">
    <property type="component" value="Unassembled WGS sequence"/>
</dbReference>
<evidence type="ECO:0000256" key="1">
    <source>
        <dbReference type="ARBA" id="ARBA00023015"/>
    </source>
</evidence>
<evidence type="ECO:0000256" key="3">
    <source>
        <dbReference type="ARBA" id="ARBA00023163"/>
    </source>
</evidence>
<dbReference type="AlphaFoldDB" id="A0A917DZS0"/>
<dbReference type="SUPFAM" id="SSF51215">
    <property type="entry name" value="Regulatory protein AraC"/>
    <property type="match status" value="1"/>
</dbReference>
<gene>
    <name evidence="5" type="primary">yisR</name>
    <name evidence="5" type="ORF">GCM10010911_48770</name>
</gene>
<keyword evidence="3" id="KW-0804">Transcription</keyword>
<dbReference type="PROSITE" id="PS00041">
    <property type="entry name" value="HTH_ARAC_FAMILY_1"/>
    <property type="match status" value="1"/>
</dbReference>
<feature type="domain" description="HTH araC/xylS-type" evidence="4">
    <location>
        <begin position="177"/>
        <end position="274"/>
    </location>
</feature>
<name>A0A917DZS0_9BACL</name>